<gene>
    <name evidence="3" type="ORF">SEMRO_1775_G296890.1</name>
</gene>
<dbReference type="Gene3D" id="3.40.525.10">
    <property type="entry name" value="CRAL-TRIO lipid binding domain"/>
    <property type="match status" value="1"/>
</dbReference>
<dbReference type="Pfam" id="PF00650">
    <property type="entry name" value="CRAL_TRIO"/>
    <property type="match status" value="1"/>
</dbReference>
<dbReference type="EMBL" id="CAICTM010001773">
    <property type="protein sequence ID" value="CAB9526096.1"/>
    <property type="molecule type" value="Genomic_DNA"/>
</dbReference>
<feature type="compositionally biased region" description="Polar residues" evidence="1">
    <location>
        <begin position="1"/>
        <end position="12"/>
    </location>
</feature>
<dbReference type="SUPFAM" id="SSF52087">
    <property type="entry name" value="CRAL/TRIO domain"/>
    <property type="match status" value="1"/>
</dbReference>
<dbReference type="InterPro" id="IPR001251">
    <property type="entry name" value="CRAL-TRIO_dom"/>
</dbReference>
<keyword evidence="4" id="KW-1185">Reference proteome</keyword>
<evidence type="ECO:0000259" key="2">
    <source>
        <dbReference type="Pfam" id="PF00650"/>
    </source>
</evidence>
<comment type="caution">
    <text evidence="3">The sequence shown here is derived from an EMBL/GenBank/DDBJ whole genome shotgun (WGS) entry which is preliminary data.</text>
</comment>
<protein>
    <recommendedName>
        <fullName evidence="2">CRAL-TRIO domain-containing protein</fullName>
    </recommendedName>
</protein>
<sequence length="319" mass="36728">MSSRGPNLSEYQQALGVPPGMGHLTEEHRHLWEELFRRHPAMMVFPEEREWALAIKQAAAEDPELLPLSDLEYYQYAVVTQGNVAKSLQRMRGMQLFRQEYGINDTIEQANELIHALLVQQPGLLLSVDKAKTSPQQQGQMATIDAAQRMLADLQSHYLMVFDFAKINPKNVRLPKDKRDLLGALYYLHQSTQISPRSIRNGILFIAECDGMSFENVSLDFVGPIWRELKLHYPVILKEISWLRAATAATVMYGLCKHFLPQEVQNKVNLGCEFEAFDGRLDELFLTHRTQEENNLWILQRAETNLRERDRTARLLLLA</sequence>
<evidence type="ECO:0000313" key="4">
    <source>
        <dbReference type="Proteomes" id="UP001153069"/>
    </source>
</evidence>
<dbReference type="AlphaFoldDB" id="A0A9N8EV41"/>
<dbReference type="InterPro" id="IPR036865">
    <property type="entry name" value="CRAL-TRIO_dom_sf"/>
</dbReference>
<feature type="region of interest" description="Disordered" evidence="1">
    <location>
        <begin position="1"/>
        <end position="20"/>
    </location>
</feature>
<organism evidence="3 4">
    <name type="scientific">Seminavis robusta</name>
    <dbReference type="NCBI Taxonomy" id="568900"/>
    <lineage>
        <taxon>Eukaryota</taxon>
        <taxon>Sar</taxon>
        <taxon>Stramenopiles</taxon>
        <taxon>Ochrophyta</taxon>
        <taxon>Bacillariophyta</taxon>
        <taxon>Bacillariophyceae</taxon>
        <taxon>Bacillariophycidae</taxon>
        <taxon>Naviculales</taxon>
        <taxon>Naviculaceae</taxon>
        <taxon>Seminavis</taxon>
    </lineage>
</organism>
<reference evidence="3" key="1">
    <citation type="submission" date="2020-06" db="EMBL/GenBank/DDBJ databases">
        <authorList>
            <consortium name="Plant Systems Biology data submission"/>
        </authorList>
    </citation>
    <scope>NUCLEOTIDE SEQUENCE</scope>
    <source>
        <strain evidence="3">D6</strain>
    </source>
</reference>
<dbReference type="Proteomes" id="UP001153069">
    <property type="component" value="Unassembled WGS sequence"/>
</dbReference>
<feature type="domain" description="CRAL-TRIO" evidence="2">
    <location>
        <begin position="153"/>
        <end position="269"/>
    </location>
</feature>
<evidence type="ECO:0000313" key="3">
    <source>
        <dbReference type="EMBL" id="CAB9526096.1"/>
    </source>
</evidence>
<accession>A0A9N8EV41</accession>
<proteinExistence type="predicted"/>
<name>A0A9N8EV41_9STRA</name>
<evidence type="ECO:0000256" key="1">
    <source>
        <dbReference type="SAM" id="MobiDB-lite"/>
    </source>
</evidence>